<keyword evidence="15" id="KW-1185">Reference proteome</keyword>
<dbReference type="InterPro" id="IPR004089">
    <property type="entry name" value="MCPsignal_dom"/>
</dbReference>
<dbReference type="PANTHER" id="PTHR43531">
    <property type="entry name" value="PROTEIN ICFG"/>
    <property type="match status" value="1"/>
</dbReference>
<dbReference type="EMBL" id="JACVXA010000034">
    <property type="protein sequence ID" value="MBE3638884.1"/>
    <property type="molecule type" value="Genomic_DNA"/>
</dbReference>
<keyword evidence="2" id="KW-1003">Cell membrane</keyword>
<dbReference type="InterPro" id="IPR003660">
    <property type="entry name" value="HAMP_dom"/>
</dbReference>
<name>A0A8J6YYD9_9RHOB</name>
<dbReference type="SUPFAM" id="SSF58104">
    <property type="entry name" value="Methyl-accepting chemotaxis protein (MCP) signaling domain"/>
    <property type="match status" value="1"/>
</dbReference>
<evidence type="ECO:0000313" key="14">
    <source>
        <dbReference type="EMBL" id="MBE3638884.1"/>
    </source>
</evidence>
<evidence type="ECO:0000256" key="5">
    <source>
        <dbReference type="ARBA" id="ARBA00022989"/>
    </source>
</evidence>
<dbReference type="SMART" id="SM00304">
    <property type="entry name" value="HAMP"/>
    <property type="match status" value="2"/>
</dbReference>
<keyword evidence="4 10" id="KW-0812">Transmembrane</keyword>
<evidence type="ECO:0000256" key="7">
    <source>
        <dbReference type="ARBA" id="ARBA00029447"/>
    </source>
</evidence>
<dbReference type="PROSITE" id="PS50885">
    <property type="entry name" value="HAMP"/>
    <property type="match status" value="2"/>
</dbReference>
<feature type="domain" description="Methyl-accepting transducer" evidence="11">
    <location>
        <begin position="392"/>
        <end position="621"/>
    </location>
</feature>
<keyword evidence="3" id="KW-0145">Chemotaxis</keyword>
<keyword evidence="5 10" id="KW-1133">Transmembrane helix</keyword>
<evidence type="ECO:0000256" key="1">
    <source>
        <dbReference type="ARBA" id="ARBA00004651"/>
    </source>
</evidence>
<accession>A0A8J6YYD9</accession>
<dbReference type="InterPro" id="IPR000727">
    <property type="entry name" value="T_SNARE_dom"/>
</dbReference>
<comment type="similarity">
    <text evidence="7">Belongs to the methyl-accepting chemotaxis (MCP) protein family.</text>
</comment>
<evidence type="ECO:0000313" key="15">
    <source>
        <dbReference type="Proteomes" id="UP000609121"/>
    </source>
</evidence>
<evidence type="ECO:0000259" key="11">
    <source>
        <dbReference type="PROSITE" id="PS50111"/>
    </source>
</evidence>
<evidence type="ECO:0000256" key="10">
    <source>
        <dbReference type="SAM" id="Phobius"/>
    </source>
</evidence>
<dbReference type="CDD" id="cd18774">
    <property type="entry name" value="PDC2_HK_sensor"/>
    <property type="match status" value="1"/>
</dbReference>
<protein>
    <submittedName>
        <fullName evidence="14">Cache domain-containing protein</fullName>
    </submittedName>
</protein>
<dbReference type="Pfam" id="PF00015">
    <property type="entry name" value="MCPsignal"/>
    <property type="match status" value="1"/>
</dbReference>
<comment type="subcellular location">
    <subcellularLocation>
        <location evidence="1">Cell membrane</location>
        <topology evidence="1">Multi-pass membrane protein</topology>
    </subcellularLocation>
</comment>
<dbReference type="Gene3D" id="1.10.287.950">
    <property type="entry name" value="Methyl-accepting chemotaxis protein"/>
    <property type="match status" value="1"/>
</dbReference>
<dbReference type="GO" id="GO:0004888">
    <property type="term" value="F:transmembrane signaling receptor activity"/>
    <property type="evidence" value="ECO:0007669"/>
    <property type="project" value="InterPro"/>
</dbReference>
<sequence>MLAKLRFGIGAKIYCLIGMSIIICCLLVVTLNERVSGYVYALRELHLRDVVDASVSQLAALQTQVEAGTLTPAEARDLGAQILGNARYDDGNYLFASDYDGNVVAHAKPARLGTNAWDLQDPDGVYIYREMIAVAKAEGGGIVRYSSARATEGAEELIPKITFARDFAPWGWVIATGSYVEDIDAMIRRFWIAAAGASAIGLGLLFVIGTLLARSITGPIRSLNARMQALTASELDAPIPHLGKRDEVGEMARSVETFRMNILHKIAAEEEALRQKAAAAETQQRAEEDRRSREAEEVARRQATEREQQERERQEQEEREAIRRRTEEERNATAAEQESVVGALAEALHRLSEGDLQTRIDRAFPEAYERLRLDFNATTGNLEQIVDRIRRSSQKISAHSGIITDTGETFGKRAEHSAATLEETAAALEQLTASVANAAAGAAEADKIVSEARDSAERSGTVVEQTVDAMGEISKSSQAISKIVHVIDEIAFQTNLLALNAGVEAARAGEAGRGFAVVASEVRALSQRSSDAARDINQLISQSSDQVRKGVDLVSEAGKTLRQILGSVSTISKLVSDIARSANEQSTGLSEINTSVSQLDHSTQANTALFATALDTSKELAGESRALDEAMTSFRTGKSAETAPDAFRQAPSAPSGPTQAAPSAAGAAGPALAAATARAAAPEPDEWEDF</sequence>
<evidence type="ECO:0000256" key="9">
    <source>
        <dbReference type="SAM" id="MobiDB-lite"/>
    </source>
</evidence>
<comment type="caution">
    <text evidence="14">The sequence shown here is derived from an EMBL/GenBank/DDBJ whole genome shotgun (WGS) entry which is preliminary data.</text>
</comment>
<dbReference type="RefSeq" id="WP_193182967.1">
    <property type="nucleotide sequence ID" value="NZ_JACVXA010000034.1"/>
</dbReference>
<evidence type="ECO:0000256" key="3">
    <source>
        <dbReference type="ARBA" id="ARBA00022500"/>
    </source>
</evidence>
<feature type="transmembrane region" description="Helical" evidence="10">
    <location>
        <begin position="190"/>
        <end position="213"/>
    </location>
</feature>
<dbReference type="InterPro" id="IPR051310">
    <property type="entry name" value="MCP_chemotaxis"/>
</dbReference>
<evidence type="ECO:0000256" key="2">
    <source>
        <dbReference type="ARBA" id="ARBA00022475"/>
    </source>
</evidence>
<dbReference type="Pfam" id="PF17200">
    <property type="entry name" value="sCache_2"/>
    <property type="match status" value="1"/>
</dbReference>
<dbReference type="FunFam" id="1.10.287.950:FF:000001">
    <property type="entry name" value="Methyl-accepting chemotaxis sensory transducer"/>
    <property type="match status" value="1"/>
</dbReference>
<dbReference type="GO" id="GO:0005886">
    <property type="term" value="C:plasma membrane"/>
    <property type="evidence" value="ECO:0007669"/>
    <property type="project" value="UniProtKB-SubCell"/>
</dbReference>
<dbReference type="PANTHER" id="PTHR43531:SF11">
    <property type="entry name" value="METHYL-ACCEPTING CHEMOTAXIS PROTEIN 3"/>
    <property type="match status" value="1"/>
</dbReference>
<dbReference type="GO" id="GO:0006935">
    <property type="term" value="P:chemotaxis"/>
    <property type="evidence" value="ECO:0007669"/>
    <property type="project" value="UniProtKB-KW"/>
</dbReference>
<dbReference type="AlphaFoldDB" id="A0A8J6YYD9"/>
<keyword evidence="8" id="KW-0807">Transducer</keyword>
<dbReference type="Pfam" id="PF00672">
    <property type="entry name" value="HAMP"/>
    <property type="match status" value="1"/>
</dbReference>
<dbReference type="PROSITE" id="PS50192">
    <property type="entry name" value="T_SNARE"/>
    <property type="match status" value="1"/>
</dbReference>
<dbReference type="SMART" id="SM01049">
    <property type="entry name" value="Cache_2"/>
    <property type="match status" value="1"/>
</dbReference>
<dbReference type="SMART" id="SM00283">
    <property type="entry name" value="MA"/>
    <property type="match status" value="1"/>
</dbReference>
<feature type="domain" description="T-SNARE coiled-coil homology" evidence="12">
    <location>
        <begin position="551"/>
        <end position="613"/>
    </location>
</feature>
<keyword evidence="6 10" id="KW-0472">Membrane</keyword>
<dbReference type="Proteomes" id="UP000609121">
    <property type="component" value="Unassembled WGS sequence"/>
</dbReference>
<organism evidence="14 15">
    <name type="scientific">Mangrovicoccus algicola</name>
    <dbReference type="NCBI Taxonomy" id="2771008"/>
    <lineage>
        <taxon>Bacteria</taxon>
        <taxon>Pseudomonadati</taxon>
        <taxon>Pseudomonadota</taxon>
        <taxon>Alphaproteobacteria</taxon>
        <taxon>Rhodobacterales</taxon>
        <taxon>Paracoccaceae</taxon>
        <taxon>Mangrovicoccus</taxon>
    </lineage>
</organism>
<feature type="region of interest" description="Disordered" evidence="9">
    <location>
        <begin position="274"/>
        <end position="338"/>
    </location>
</feature>
<feature type="compositionally biased region" description="Basic and acidic residues" evidence="9">
    <location>
        <begin position="284"/>
        <end position="331"/>
    </location>
</feature>
<evidence type="ECO:0000256" key="6">
    <source>
        <dbReference type="ARBA" id="ARBA00023136"/>
    </source>
</evidence>
<feature type="transmembrane region" description="Helical" evidence="10">
    <location>
        <begin position="12"/>
        <end position="31"/>
    </location>
</feature>
<feature type="region of interest" description="Disordered" evidence="9">
    <location>
        <begin position="636"/>
        <end position="690"/>
    </location>
</feature>
<feature type="domain" description="HAMP" evidence="13">
    <location>
        <begin position="214"/>
        <end position="267"/>
    </location>
</feature>
<proteinExistence type="inferred from homology"/>
<evidence type="ECO:0000259" key="13">
    <source>
        <dbReference type="PROSITE" id="PS50885"/>
    </source>
</evidence>
<reference evidence="14" key="1">
    <citation type="submission" date="2020-09" db="EMBL/GenBank/DDBJ databases">
        <title>A novel bacterium of genus Mangrovicoccus, isolated from South China Sea.</title>
        <authorList>
            <person name="Huang H."/>
            <person name="Mo K."/>
            <person name="Hu Y."/>
        </authorList>
    </citation>
    <scope>NUCLEOTIDE SEQUENCE</scope>
    <source>
        <strain evidence="14">HB182678</strain>
    </source>
</reference>
<evidence type="ECO:0000256" key="4">
    <source>
        <dbReference type="ARBA" id="ARBA00022692"/>
    </source>
</evidence>
<dbReference type="GO" id="GO:0007165">
    <property type="term" value="P:signal transduction"/>
    <property type="evidence" value="ECO:0007669"/>
    <property type="project" value="UniProtKB-KW"/>
</dbReference>
<dbReference type="InterPro" id="IPR033480">
    <property type="entry name" value="sCache_2"/>
</dbReference>
<gene>
    <name evidence="14" type="ORF">ICN82_11790</name>
</gene>
<dbReference type="CDD" id="cd11386">
    <property type="entry name" value="MCP_signal"/>
    <property type="match status" value="1"/>
</dbReference>
<dbReference type="InterPro" id="IPR004090">
    <property type="entry name" value="Chemotax_Me-accpt_rcpt"/>
</dbReference>
<dbReference type="Gene3D" id="3.30.450.20">
    <property type="entry name" value="PAS domain"/>
    <property type="match status" value="1"/>
</dbReference>
<dbReference type="PRINTS" id="PR00260">
    <property type="entry name" value="CHEMTRNSDUCR"/>
</dbReference>
<evidence type="ECO:0000259" key="12">
    <source>
        <dbReference type="PROSITE" id="PS50192"/>
    </source>
</evidence>
<dbReference type="SUPFAM" id="SSF158472">
    <property type="entry name" value="HAMP domain-like"/>
    <property type="match status" value="1"/>
</dbReference>
<feature type="compositionally biased region" description="Low complexity" evidence="9">
    <location>
        <begin position="650"/>
        <end position="682"/>
    </location>
</feature>
<evidence type="ECO:0000256" key="8">
    <source>
        <dbReference type="PROSITE-ProRule" id="PRU00284"/>
    </source>
</evidence>
<dbReference type="PROSITE" id="PS50111">
    <property type="entry name" value="CHEMOTAXIS_TRANSDUC_2"/>
    <property type="match status" value="1"/>
</dbReference>
<dbReference type="Gene3D" id="1.10.8.500">
    <property type="entry name" value="HAMP domain in histidine kinase"/>
    <property type="match status" value="1"/>
</dbReference>
<dbReference type="CDD" id="cd06225">
    <property type="entry name" value="HAMP"/>
    <property type="match status" value="1"/>
</dbReference>
<feature type="domain" description="HAMP" evidence="13">
    <location>
        <begin position="341"/>
        <end position="387"/>
    </location>
</feature>